<name>A0AAU4K4D7_9NOCA</name>
<organism evidence="1 2">
    <name type="scientific">Williamsia herbipolensis</name>
    <dbReference type="NCBI Taxonomy" id="1603258"/>
    <lineage>
        <taxon>Bacteria</taxon>
        <taxon>Bacillati</taxon>
        <taxon>Actinomycetota</taxon>
        <taxon>Actinomycetes</taxon>
        <taxon>Mycobacteriales</taxon>
        <taxon>Nocardiaceae</taxon>
        <taxon>Williamsia</taxon>
    </lineage>
</organism>
<dbReference type="RefSeq" id="WP_328858095.1">
    <property type="nucleotide sequence ID" value="NZ_CP108021.1"/>
</dbReference>
<dbReference type="KEGG" id="whr:OG579_03380"/>
<reference evidence="1 2" key="1">
    <citation type="submission" date="2022-10" db="EMBL/GenBank/DDBJ databases">
        <title>The complete genomes of actinobacterial strains from the NBC collection.</title>
        <authorList>
            <person name="Joergensen T.S."/>
            <person name="Alvarez Arevalo M."/>
            <person name="Sterndorff E.B."/>
            <person name="Faurdal D."/>
            <person name="Vuksanovic O."/>
            <person name="Mourched A.-S."/>
            <person name="Charusanti P."/>
            <person name="Shaw S."/>
            <person name="Blin K."/>
            <person name="Weber T."/>
        </authorList>
    </citation>
    <scope>NUCLEOTIDE SEQUENCE [LARGE SCALE GENOMIC DNA]</scope>
    <source>
        <strain evidence="1 2">NBC_00319</strain>
    </source>
</reference>
<keyword evidence="2" id="KW-1185">Reference proteome</keyword>
<protein>
    <recommendedName>
        <fullName evidence="3">Alpha/beta hydrolase</fullName>
    </recommendedName>
</protein>
<evidence type="ECO:0008006" key="3">
    <source>
        <dbReference type="Google" id="ProtNLM"/>
    </source>
</evidence>
<dbReference type="Proteomes" id="UP001432128">
    <property type="component" value="Chromosome"/>
</dbReference>
<gene>
    <name evidence="1" type="ORF">OG579_03380</name>
</gene>
<dbReference type="AlphaFoldDB" id="A0AAU4K4D7"/>
<evidence type="ECO:0000313" key="1">
    <source>
        <dbReference type="EMBL" id="WUM20888.1"/>
    </source>
</evidence>
<proteinExistence type="predicted"/>
<evidence type="ECO:0000313" key="2">
    <source>
        <dbReference type="Proteomes" id="UP001432128"/>
    </source>
</evidence>
<dbReference type="EMBL" id="CP108021">
    <property type="protein sequence ID" value="WUM20888.1"/>
    <property type="molecule type" value="Genomic_DNA"/>
</dbReference>
<accession>A0AAU4K4D7</accession>
<sequence length="579" mass="61084">MKLPGVSSSGRVRAAVVAVVAIVAVAPSAGRAAGAPASRSETTWSSTSPVAGVISSVVRIAAPLPPSAGPHPAKCDTLSYLRWRSATGPSDHREADRILVAQPGVFEGAGAFDSVARNTVAAAAAQGSSIEFWALDRRSNCLDDHTGITAAISARDYRVASDYYLRGREVDGRRFAGYADGADTAWLKNVGIEQTLRDQYTVLREAFPDPRQRRAKVLCGGHSLGGFLTGYFAEWDFDGNRRTTDDAGYRQCGGWFALDTAIKAGAPNPTSVQLPDVPPPLAALGEPIFSAVDTALPVLRLPAVINPETVNLLSLAATAAEVDPDGVNSVVDSLPVNTNITLTLRALLSKDAAMAATGSPDIRALRATNTAVLGSLLDDNSQPLGFLQASVGFPTGSPVGPKSFPVPDTLRRLPLVDGQFGDARKAAPTFYDAAHLYRWLDYDEVGGTRSLPNESQFTTRAGEVTSIRELARSFVEPPLDFTEAYFPSRIALDLAQSTAPSIARHLLYRNGIGANPALTIKASGGVALSGQRGAGRFVVAPGYNHLDVLTAAQTQNNGRPEIVSSELTRFAIDPGSARR</sequence>